<feature type="region of interest" description="Disordered" evidence="1">
    <location>
        <begin position="346"/>
        <end position="434"/>
    </location>
</feature>
<evidence type="ECO:0000256" key="2">
    <source>
        <dbReference type="SAM" id="Phobius"/>
    </source>
</evidence>
<keyword evidence="4" id="KW-1185">Reference proteome</keyword>
<evidence type="ECO:0000313" key="4">
    <source>
        <dbReference type="Proteomes" id="UP001163846"/>
    </source>
</evidence>
<feature type="transmembrane region" description="Helical" evidence="2">
    <location>
        <begin position="103"/>
        <end position="124"/>
    </location>
</feature>
<keyword evidence="2" id="KW-0812">Transmembrane</keyword>
<proteinExistence type="predicted"/>
<accession>A0AA38P0U1</accession>
<feature type="transmembrane region" description="Helical" evidence="2">
    <location>
        <begin position="20"/>
        <end position="40"/>
    </location>
</feature>
<dbReference type="EMBL" id="MU806567">
    <property type="protein sequence ID" value="KAJ3834189.1"/>
    <property type="molecule type" value="Genomic_DNA"/>
</dbReference>
<feature type="compositionally biased region" description="Basic and acidic residues" evidence="1">
    <location>
        <begin position="377"/>
        <end position="387"/>
    </location>
</feature>
<feature type="transmembrane region" description="Helical" evidence="2">
    <location>
        <begin position="55"/>
        <end position="76"/>
    </location>
</feature>
<evidence type="ECO:0000256" key="1">
    <source>
        <dbReference type="SAM" id="MobiDB-lite"/>
    </source>
</evidence>
<name>A0AA38P0U1_9AGAR</name>
<sequence>MSDEVSEVFDLAMRPSMNSLIFQFLFYGIYLILLGIYFSLQRQQRLQNRSFQHPFYPISLLVLFVLATAGIIVSVYDVENVIQEFIVVGFTELSPESRQEDLVSYRTAIGALYATANWVADLILVYRCYHVWNGMLWVSLIPAILSVVNAGISYAAVATIQIGSDELFATGQSSEVLTGDNLNYVFLGINIFNNLLLTGLIAGRIWWLNRIHTRLLGVGGKDQRLNAIASMFVESGTLYPIALIICLIIQVKGSPATMDPILLQIVGIVPTLIMVRTSLGLGVEGGTPAQRDEETELEDDFRRDRYPTDTKNPITSTGGSSYLPTSTFPSEYATTPLRLESPTFMHRAQTPSSVDETKRMQSTAPAYDYRESGPGFRPEKMQTELRYEPQMTSTSSMRGSSFGEVNDPSSPSGNNGFDREKLEPLRYSFQNDIA</sequence>
<gene>
    <name evidence="3" type="ORF">F5878DRAFT_631177</name>
</gene>
<feature type="compositionally biased region" description="Polar residues" evidence="1">
    <location>
        <begin position="390"/>
        <end position="399"/>
    </location>
</feature>
<keyword evidence="2" id="KW-0472">Membrane</keyword>
<feature type="region of interest" description="Disordered" evidence="1">
    <location>
        <begin position="284"/>
        <end position="327"/>
    </location>
</feature>
<organism evidence="3 4">
    <name type="scientific">Lentinula raphanica</name>
    <dbReference type="NCBI Taxonomy" id="153919"/>
    <lineage>
        <taxon>Eukaryota</taxon>
        <taxon>Fungi</taxon>
        <taxon>Dikarya</taxon>
        <taxon>Basidiomycota</taxon>
        <taxon>Agaricomycotina</taxon>
        <taxon>Agaricomycetes</taxon>
        <taxon>Agaricomycetidae</taxon>
        <taxon>Agaricales</taxon>
        <taxon>Marasmiineae</taxon>
        <taxon>Omphalotaceae</taxon>
        <taxon>Lentinula</taxon>
    </lineage>
</organism>
<feature type="transmembrane region" description="Helical" evidence="2">
    <location>
        <begin position="262"/>
        <end position="283"/>
    </location>
</feature>
<feature type="transmembrane region" description="Helical" evidence="2">
    <location>
        <begin position="136"/>
        <end position="162"/>
    </location>
</feature>
<evidence type="ECO:0000313" key="3">
    <source>
        <dbReference type="EMBL" id="KAJ3834189.1"/>
    </source>
</evidence>
<feature type="compositionally biased region" description="Polar residues" evidence="1">
    <location>
        <begin position="349"/>
        <end position="364"/>
    </location>
</feature>
<reference evidence="3" key="1">
    <citation type="submission" date="2022-08" db="EMBL/GenBank/DDBJ databases">
        <authorList>
            <consortium name="DOE Joint Genome Institute"/>
            <person name="Min B."/>
            <person name="Riley R."/>
            <person name="Sierra-Patev S."/>
            <person name="Naranjo-Ortiz M."/>
            <person name="Looney B."/>
            <person name="Konkel Z."/>
            <person name="Slot J.C."/>
            <person name="Sakamoto Y."/>
            <person name="Steenwyk J.L."/>
            <person name="Rokas A."/>
            <person name="Carro J."/>
            <person name="Camarero S."/>
            <person name="Ferreira P."/>
            <person name="Molpeceres G."/>
            <person name="Ruiz-Duenas F.J."/>
            <person name="Serrano A."/>
            <person name="Henrissat B."/>
            <person name="Drula E."/>
            <person name="Hughes K.W."/>
            <person name="Mata J.L."/>
            <person name="Ishikawa N.K."/>
            <person name="Vargas-Isla R."/>
            <person name="Ushijima S."/>
            <person name="Smith C.A."/>
            <person name="Ahrendt S."/>
            <person name="Andreopoulos W."/>
            <person name="He G."/>
            <person name="Labutti K."/>
            <person name="Lipzen A."/>
            <person name="Ng V."/>
            <person name="Sandor L."/>
            <person name="Barry K."/>
            <person name="Martinez A.T."/>
            <person name="Xiao Y."/>
            <person name="Gibbons J.G."/>
            <person name="Terashima K."/>
            <person name="Hibbett D.S."/>
            <person name="Grigoriev I.V."/>
        </authorList>
    </citation>
    <scope>NUCLEOTIDE SEQUENCE</scope>
    <source>
        <strain evidence="3">TFB9207</strain>
    </source>
</reference>
<feature type="transmembrane region" description="Helical" evidence="2">
    <location>
        <begin position="228"/>
        <end position="250"/>
    </location>
</feature>
<protein>
    <submittedName>
        <fullName evidence="3">Uncharacterized protein</fullName>
    </submittedName>
</protein>
<keyword evidence="2" id="KW-1133">Transmembrane helix</keyword>
<comment type="caution">
    <text evidence="3">The sequence shown here is derived from an EMBL/GenBank/DDBJ whole genome shotgun (WGS) entry which is preliminary data.</text>
</comment>
<dbReference type="AlphaFoldDB" id="A0AA38P0U1"/>
<feature type="transmembrane region" description="Helical" evidence="2">
    <location>
        <begin position="182"/>
        <end position="207"/>
    </location>
</feature>
<dbReference type="Proteomes" id="UP001163846">
    <property type="component" value="Unassembled WGS sequence"/>
</dbReference>
<feature type="compositionally biased region" description="Polar residues" evidence="1">
    <location>
        <begin position="309"/>
        <end position="327"/>
    </location>
</feature>